<organism evidence="15 16">
    <name type="scientific">Wohlfahrtiimonas chitiniclastica SH04</name>
    <dbReference type="NCBI Taxonomy" id="1261130"/>
    <lineage>
        <taxon>Bacteria</taxon>
        <taxon>Pseudomonadati</taxon>
        <taxon>Pseudomonadota</taxon>
        <taxon>Gammaproteobacteria</taxon>
        <taxon>Cardiobacteriales</taxon>
        <taxon>Ignatzschineriaceae</taxon>
        <taxon>Wohlfahrtiimonas</taxon>
    </lineage>
</organism>
<evidence type="ECO:0000256" key="6">
    <source>
        <dbReference type="ARBA" id="ARBA00022676"/>
    </source>
</evidence>
<dbReference type="Gene3D" id="1.10.3810.10">
    <property type="entry name" value="Biosynthetic peptidoglycan transglycosylase-like"/>
    <property type="match status" value="1"/>
</dbReference>
<comment type="catalytic activity">
    <reaction evidence="11">
        <text>[GlcNAc-(1-&gt;4)-Mur2Ac(oyl-L-Ala-gamma-D-Glu-L-Lys-D-Ala-D-Ala)](n)-di-trans,octa-cis-undecaprenyl diphosphate + beta-D-GlcNAc-(1-&gt;4)-Mur2Ac(oyl-L-Ala-gamma-D-Glu-L-Lys-D-Ala-D-Ala)-di-trans,octa-cis-undecaprenyl diphosphate = [GlcNAc-(1-&gt;4)-Mur2Ac(oyl-L-Ala-gamma-D-Glu-L-Lys-D-Ala-D-Ala)](n+1)-di-trans,octa-cis-undecaprenyl diphosphate + di-trans,octa-cis-undecaprenyl diphosphate + H(+)</text>
        <dbReference type="Rhea" id="RHEA:23708"/>
        <dbReference type="Rhea" id="RHEA-COMP:9602"/>
        <dbReference type="Rhea" id="RHEA-COMP:9603"/>
        <dbReference type="ChEBI" id="CHEBI:15378"/>
        <dbReference type="ChEBI" id="CHEBI:58405"/>
        <dbReference type="ChEBI" id="CHEBI:60033"/>
        <dbReference type="ChEBI" id="CHEBI:78435"/>
        <dbReference type="EC" id="2.4.99.28"/>
    </reaction>
</comment>
<keyword evidence="12" id="KW-1133">Transmembrane helix</keyword>
<dbReference type="Proteomes" id="UP000011617">
    <property type="component" value="Unassembled WGS sequence"/>
</dbReference>
<dbReference type="NCBIfam" id="TIGR02073">
    <property type="entry name" value="PBP_1c"/>
    <property type="match status" value="1"/>
</dbReference>
<dbReference type="Pfam" id="PF00905">
    <property type="entry name" value="Transpeptidase"/>
    <property type="match status" value="1"/>
</dbReference>
<dbReference type="SUPFAM" id="SSF53955">
    <property type="entry name" value="Lysozyme-like"/>
    <property type="match status" value="1"/>
</dbReference>
<dbReference type="InterPro" id="IPR001460">
    <property type="entry name" value="PCN-bd_Tpept"/>
</dbReference>
<comment type="similarity">
    <text evidence="3">In the N-terminal section; belongs to the glycosyltransferase 51 family.</text>
</comment>
<dbReference type="Gene3D" id="3.40.710.10">
    <property type="entry name" value="DD-peptidase/beta-lactamase superfamily"/>
    <property type="match status" value="1"/>
</dbReference>
<dbReference type="PANTHER" id="PTHR32282:SF15">
    <property type="entry name" value="PENICILLIN-BINDING PROTEIN 1C"/>
    <property type="match status" value="1"/>
</dbReference>
<keyword evidence="9" id="KW-0511">Multifunctional enzyme</keyword>
<dbReference type="GO" id="GO:0008955">
    <property type="term" value="F:peptidoglycan glycosyltransferase activity"/>
    <property type="evidence" value="ECO:0007669"/>
    <property type="project" value="UniProtKB-EC"/>
</dbReference>
<name>L8XUS3_9GAMM</name>
<protein>
    <recommendedName>
        <fullName evidence="10">peptidoglycan glycosyltransferase</fullName>
        <ecNumber evidence="10">2.4.99.28</ecNumber>
    </recommendedName>
</protein>
<dbReference type="InterPro" id="IPR012338">
    <property type="entry name" value="Beta-lactam/transpept-like"/>
</dbReference>
<dbReference type="InterPro" id="IPR011815">
    <property type="entry name" value="PBP_1c"/>
</dbReference>
<keyword evidence="12" id="KW-0472">Membrane</keyword>
<dbReference type="PANTHER" id="PTHR32282">
    <property type="entry name" value="BINDING PROTEIN TRANSPEPTIDASE, PUTATIVE-RELATED"/>
    <property type="match status" value="1"/>
</dbReference>
<evidence type="ECO:0000256" key="7">
    <source>
        <dbReference type="ARBA" id="ARBA00022679"/>
    </source>
</evidence>
<evidence type="ECO:0000256" key="3">
    <source>
        <dbReference type="ARBA" id="ARBA00007739"/>
    </source>
</evidence>
<keyword evidence="16" id="KW-1185">Reference proteome</keyword>
<dbReference type="GO" id="GO:0006508">
    <property type="term" value="P:proteolysis"/>
    <property type="evidence" value="ECO:0007669"/>
    <property type="project" value="UniProtKB-KW"/>
</dbReference>
<dbReference type="SUPFAM" id="SSF56601">
    <property type="entry name" value="beta-lactamase/transpeptidase-like"/>
    <property type="match status" value="1"/>
</dbReference>
<dbReference type="AlphaFoldDB" id="L8XUS3"/>
<evidence type="ECO:0000256" key="9">
    <source>
        <dbReference type="ARBA" id="ARBA00023268"/>
    </source>
</evidence>
<evidence type="ECO:0000256" key="12">
    <source>
        <dbReference type="SAM" id="Phobius"/>
    </source>
</evidence>
<dbReference type="GO" id="GO:0004180">
    <property type="term" value="F:carboxypeptidase activity"/>
    <property type="evidence" value="ECO:0007669"/>
    <property type="project" value="UniProtKB-KW"/>
</dbReference>
<evidence type="ECO:0000256" key="2">
    <source>
        <dbReference type="ARBA" id="ARBA00007090"/>
    </source>
</evidence>
<gene>
    <name evidence="15" type="ORF">F387_01283</name>
</gene>
<dbReference type="InterPro" id="IPR050396">
    <property type="entry name" value="Glycosyltr_51/Transpeptidase"/>
</dbReference>
<evidence type="ECO:0000256" key="1">
    <source>
        <dbReference type="ARBA" id="ARBA00004752"/>
    </source>
</evidence>
<evidence type="ECO:0000313" key="15">
    <source>
        <dbReference type="EMBL" id="ELV07798.1"/>
    </source>
</evidence>
<evidence type="ECO:0000259" key="14">
    <source>
        <dbReference type="Pfam" id="PF00912"/>
    </source>
</evidence>
<dbReference type="GO" id="GO:0008658">
    <property type="term" value="F:penicillin binding"/>
    <property type="evidence" value="ECO:0007669"/>
    <property type="project" value="InterPro"/>
</dbReference>
<feature type="transmembrane region" description="Helical" evidence="12">
    <location>
        <begin position="31"/>
        <end position="53"/>
    </location>
</feature>
<evidence type="ECO:0000259" key="13">
    <source>
        <dbReference type="Pfam" id="PF00905"/>
    </source>
</evidence>
<keyword evidence="8" id="KW-0378">Hydrolase</keyword>
<keyword evidence="7" id="KW-0808">Transferase</keyword>
<keyword evidence="4" id="KW-0121">Carboxypeptidase</keyword>
<dbReference type="HOGENOM" id="CLU_006354_7_3_6"/>
<evidence type="ECO:0000256" key="11">
    <source>
        <dbReference type="ARBA" id="ARBA00049902"/>
    </source>
</evidence>
<feature type="domain" description="Penicillin-binding protein transpeptidase" evidence="13">
    <location>
        <begin position="326"/>
        <end position="551"/>
    </location>
</feature>
<sequence length="731" mass="82043">MLACGFFYGKSATINFLFSLMPYMRAFILRLIALLCASFVGLVLLLIAAFMLFNHRYPLSIPKIEPSVVVVDQKGEVLRQFADSEGIFRHWVTLDDVNPNYLNALIQYEDRYFYHHFGINPLATLRAFGQWVGHRKIISGSSTLTMQVARLLYPHERTFMGKIEQMFRAIQLEQQLTKAEILTLYINIAPMGGNIEGVQAASWRYFGKDAASLNIAESALLVALPQRPSVYRPDHSLTKAMQARNKVLARLADFGEISPTDALRYQQEPINYTPSSTQFSAPLLAENLKQQSDQHVIHTTLDGQLQRKIESLLHSQSKIWPDKASGAVLVVNNHTHSIAAYVGSADLFNAERFGYVDMVTAIRSPGSTLKPFAYGMAMDYGIIHEASLLTDVRRGFDGYYPKNFDNEFRGAVPMFRALQLSLNVPVVQVFQHLTPHYFTQKLRQSGIELSIDYPTLSMILGGVGISLWEQVRLFSSLSTHGQIYPMTVTPKTVTSTGQILSPEAAWITHKILSQTRPANRFNPRKIAWKTGTSYGYRDGWALGTTADWTVGVWVGRPDGVPNVGALANRYATPLLFDVFNLLPKDQTTLTKPRGITTETICWPSGRNMTDVPIEACEQQYTIDAIKGQTPPTLYDSPGEMPHFGWPQLLTDAPLLLQSAEIVTLQNQSIIYKSPHSIALTARGNPPFRWYLDGQLLEHNALDVSRLSLGQHTLSVQDHAQKVHRIVFEVRE</sequence>
<dbReference type="InterPro" id="IPR023346">
    <property type="entry name" value="Lysozyme-like_dom_sf"/>
</dbReference>
<comment type="similarity">
    <text evidence="2">In the C-terminal section; belongs to the transpeptidase family.</text>
</comment>
<evidence type="ECO:0000256" key="5">
    <source>
        <dbReference type="ARBA" id="ARBA00022670"/>
    </source>
</evidence>
<dbReference type="UniPathway" id="UPA00219"/>
<comment type="pathway">
    <text evidence="1">Cell wall biogenesis; peptidoglycan biosynthesis.</text>
</comment>
<feature type="domain" description="Glycosyl transferase family 51" evidence="14">
    <location>
        <begin position="76"/>
        <end position="251"/>
    </location>
</feature>
<proteinExistence type="inferred from homology"/>
<dbReference type="GO" id="GO:0009252">
    <property type="term" value="P:peptidoglycan biosynthetic process"/>
    <property type="evidence" value="ECO:0007669"/>
    <property type="project" value="UniProtKB-UniPathway"/>
</dbReference>
<dbReference type="InterPro" id="IPR001264">
    <property type="entry name" value="Glyco_trans_51"/>
</dbReference>
<accession>L8XUS3</accession>
<evidence type="ECO:0000313" key="16">
    <source>
        <dbReference type="Proteomes" id="UP000011617"/>
    </source>
</evidence>
<evidence type="ECO:0000256" key="4">
    <source>
        <dbReference type="ARBA" id="ARBA00022645"/>
    </source>
</evidence>
<dbReference type="EC" id="2.4.99.28" evidence="10"/>
<evidence type="ECO:0000256" key="8">
    <source>
        <dbReference type="ARBA" id="ARBA00022801"/>
    </source>
</evidence>
<evidence type="ECO:0000256" key="10">
    <source>
        <dbReference type="ARBA" id="ARBA00044770"/>
    </source>
</evidence>
<keyword evidence="5" id="KW-0645">Protease</keyword>
<dbReference type="PATRIC" id="fig|1261130.3.peg.1322"/>
<keyword evidence="12" id="KW-0812">Transmembrane</keyword>
<dbReference type="GO" id="GO:0030288">
    <property type="term" value="C:outer membrane-bounded periplasmic space"/>
    <property type="evidence" value="ECO:0007669"/>
    <property type="project" value="TreeGrafter"/>
</dbReference>
<dbReference type="EMBL" id="AOBV01000008">
    <property type="protein sequence ID" value="ELV07798.1"/>
    <property type="molecule type" value="Genomic_DNA"/>
</dbReference>
<comment type="caution">
    <text evidence="15">The sequence shown here is derived from an EMBL/GenBank/DDBJ whole genome shotgun (WGS) entry which is preliminary data.</text>
</comment>
<dbReference type="InterPro" id="IPR036950">
    <property type="entry name" value="PBP_transglycosylase"/>
</dbReference>
<reference evidence="15 16" key="1">
    <citation type="journal article" date="2013" name="Genome Announc.">
        <title>Complete Genome Sequence of Wohlfahrtiimonas chitiniclastica Strain SH04, Isolated from Chrysomya megacephala Collected from Pudong International Airport in China.</title>
        <authorList>
            <person name="Cao X.M."/>
            <person name="Chen T."/>
            <person name="Xu L.Z."/>
            <person name="Yao L.S."/>
            <person name="Qi J."/>
            <person name="Zhang X.L."/>
            <person name="Yan Q.L."/>
            <person name="Deng Y.H."/>
            <person name="Guo T.Y."/>
            <person name="Wang J."/>
            <person name="Hu K.X."/>
            <person name="Xu B.L."/>
        </authorList>
    </citation>
    <scope>NUCLEOTIDE SEQUENCE [LARGE SCALE GENOMIC DNA]</scope>
    <source>
        <strain evidence="15 16">SH04</strain>
    </source>
</reference>
<keyword evidence="6" id="KW-0328">Glycosyltransferase</keyword>
<dbReference type="Pfam" id="PF00912">
    <property type="entry name" value="Transgly"/>
    <property type="match status" value="1"/>
</dbReference>